<keyword evidence="2" id="KW-0699">rRNA-binding</keyword>
<dbReference type="SUPFAM" id="SSF55658">
    <property type="entry name" value="L9 N-domain-like"/>
    <property type="match status" value="1"/>
</dbReference>
<evidence type="ECO:0000256" key="6">
    <source>
        <dbReference type="SAM" id="Coils"/>
    </source>
</evidence>
<reference evidence="8" key="1">
    <citation type="submission" date="2018-05" db="EMBL/GenBank/DDBJ databases">
        <authorList>
            <person name="Lanie J.A."/>
            <person name="Ng W.-L."/>
            <person name="Kazmierczak K.M."/>
            <person name="Andrzejewski T.M."/>
            <person name="Davidsen T.M."/>
            <person name="Wayne K.J."/>
            <person name="Tettelin H."/>
            <person name="Glass J.I."/>
            <person name="Rusch D."/>
            <person name="Podicherti R."/>
            <person name="Tsui H.-C.T."/>
            <person name="Winkler M.E."/>
        </authorList>
    </citation>
    <scope>NUCLEOTIDE SEQUENCE</scope>
</reference>
<evidence type="ECO:0000256" key="4">
    <source>
        <dbReference type="ARBA" id="ARBA00022980"/>
    </source>
</evidence>
<evidence type="ECO:0000256" key="5">
    <source>
        <dbReference type="ARBA" id="ARBA00023274"/>
    </source>
</evidence>
<gene>
    <name evidence="8" type="ORF">METZ01_LOCUS184250</name>
</gene>
<evidence type="ECO:0000256" key="3">
    <source>
        <dbReference type="ARBA" id="ARBA00022884"/>
    </source>
</evidence>
<feature type="domain" description="Ribosomal protein L9" evidence="7">
    <location>
        <begin position="13"/>
        <end position="40"/>
    </location>
</feature>
<dbReference type="Gene3D" id="3.10.430.100">
    <property type="entry name" value="Ribosomal protein L9, C-terminal domain"/>
    <property type="match status" value="1"/>
</dbReference>
<comment type="similarity">
    <text evidence="1">Belongs to the bacterial ribosomal protein bL9 family.</text>
</comment>
<feature type="coiled-coil region" evidence="6">
    <location>
        <begin position="37"/>
        <end position="74"/>
    </location>
</feature>
<dbReference type="AlphaFoldDB" id="A0A382CYV9"/>
<dbReference type="InterPro" id="IPR036935">
    <property type="entry name" value="Ribosomal_bL9_N_sf"/>
</dbReference>
<organism evidence="8">
    <name type="scientific">marine metagenome</name>
    <dbReference type="NCBI Taxonomy" id="408172"/>
    <lineage>
        <taxon>unclassified sequences</taxon>
        <taxon>metagenomes</taxon>
        <taxon>ecological metagenomes</taxon>
    </lineage>
</organism>
<dbReference type="EMBL" id="UINC01036829">
    <property type="protein sequence ID" value="SVB31396.1"/>
    <property type="molecule type" value="Genomic_DNA"/>
</dbReference>
<accession>A0A382CYV9</accession>
<dbReference type="HAMAP" id="MF_00503">
    <property type="entry name" value="Ribosomal_bL9"/>
    <property type="match status" value="1"/>
</dbReference>
<protein>
    <recommendedName>
        <fullName evidence="7">Ribosomal protein L9 domain-containing protein</fullName>
    </recommendedName>
</protein>
<dbReference type="InterPro" id="IPR020594">
    <property type="entry name" value="Ribosomal_bL9_bac/chp"/>
</dbReference>
<keyword evidence="4" id="KW-0689">Ribosomal protein</keyword>
<sequence>MEIILLEKVIKLGDPGDLVRVRPGYARNFLIPSGKAVIANDQNKAEYEEKRASLEEAEEERKTLALETAKKLESINVSIPVLVSEEGTLYGSVGTREIAEAIFDKEVQIEKSSVRLPEGILKELGDYQIDIELHPEVLVSVPISLIAKEEE</sequence>
<dbReference type="GO" id="GO:0003735">
    <property type="term" value="F:structural constituent of ribosome"/>
    <property type="evidence" value="ECO:0007669"/>
    <property type="project" value="InterPro"/>
</dbReference>
<evidence type="ECO:0000256" key="1">
    <source>
        <dbReference type="ARBA" id="ARBA00010605"/>
    </source>
</evidence>
<dbReference type="NCBIfam" id="TIGR00158">
    <property type="entry name" value="L9"/>
    <property type="match status" value="1"/>
</dbReference>
<dbReference type="GO" id="GO:1990904">
    <property type="term" value="C:ribonucleoprotein complex"/>
    <property type="evidence" value="ECO:0007669"/>
    <property type="project" value="UniProtKB-KW"/>
</dbReference>
<dbReference type="GO" id="GO:0019843">
    <property type="term" value="F:rRNA binding"/>
    <property type="evidence" value="ECO:0007669"/>
    <property type="project" value="UniProtKB-KW"/>
</dbReference>
<dbReference type="PANTHER" id="PTHR21368">
    <property type="entry name" value="50S RIBOSOMAL PROTEIN L9"/>
    <property type="match status" value="1"/>
</dbReference>
<name>A0A382CYV9_9ZZZZ</name>
<dbReference type="GO" id="GO:0006412">
    <property type="term" value="P:translation"/>
    <property type="evidence" value="ECO:0007669"/>
    <property type="project" value="InterPro"/>
</dbReference>
<dbReference type="InterPro" id="IPR000244">
    <property type="entry name" value="Ribosomal_bL9"/>
</dbReference>
<evidence type="ECO:0000259" key="7">
    <source>
        <dbReference type="PROSITE" id="PS00651"/>
    </source>
</evidence>
<keyword evidence="5" id="KW-0687">Ribonucleoprotein</keyword>
<dbReference type="SUPFAM" id="SSF55653">
    <property type="entry name" value="Ribosomal protein L9 C-domain"/>
    <property type="match status" value="1"/>
</dbReference>
<proteinExistence type="inferred from homology"/>
<dbReference type="GO" id="GO:0005840">
    <property type="term" value="C:ribosome"/>
    <property type="evidence" value="ECO:0007669"/>
    <property type="project" value="UniProtKB-KW"/>
</dbReference>
<evidence type="ECO:0000256" key="2">
    <source>
        <dbReference type="ARBA" id="ARBA00022730"/>
    </source>
</evidence>
<dbReference type="InterPro" id="IPR009027">
    <property type="entry name" value="Ribosomal_bL9/RNase_H1_N"/>
</dbReference>
<dbReference type="InterPro" id="IPR020069">
    <property type="entry name" value="Ribosomal_bL9_C"/>
</dbReference>
<dbReference type="Pfam" id="PF01281">
    <property type="entry name" value="Ribosomal_L9_N"/>
    <property type="match status" value="1"/>
</dbReference>
<dbReference type="Gene3D" id="3.40.5.10">
    <property type="entry name" value="Ribosomal protein L9, N-terminal domain"/>
    <property type="match status" value="1"/>
</dbReference>
<dbReference type="Pfam" id="PF03948">
    <property type="entry name" value="Ribosomal_L9_C"/>
    <property type="match status" value="1"/>
</dbReference>
<evidence type="ECO:0000313" key="8">
    <source>
        <dbReference type="EMBL" id="SVB31396.1"/>
    </source>
</evidence>
<keyword evidence="6" id="KW-0175">Coiled coil</keyword>
<dbReference type="PROSITE" id="PS00651">
    <property type="entry name" value="RIBOSOMAL_L9"/>
    <property type="match status" value="1"/>
</dbReference>
<keyword evidence="3" id="KW-0694">RNA-binding</keyword>
<dbReference type="InterPro" id="IPR036791">
    <property type="entry name" value="Ribosomal_bL9_C_sf"/>
</dbReference>
<dbReference type="InterPro" id="IPR020070">
    <property type="entry name" value="Ribosomal_bL9_N"/>
</dbReference>